<feature type="transmembrane region" description="Helical" evidence="2">
    <location>
        <begin position="37"/>
        <end position="56"/>
    </location>
</feature>
<evidence type="ECO:0000313" key="3">
    <source>
        <dbReference type="EMBL" id="KJL23243.1"/>
    </source>
</evidence>
<evidence type="ECO:0000256" key="2">
    <source>
        <dbReference type="SAM" id="Phobius"/>
    </source>
</evidence>
<feature type="region of interest" description="Disordered" evidence="1">
    <location>
        <begin position="1"/>
        <end position="22"/>
    </location>
</feature>
<reference evidence="3 4" key="1">
    <citation type="submission" date="2015-02" db="EMBL/GenBank/DDBJ databases">
        <title>Draft genome sequences of ten Microbacterium spp. with emphasis on heavy metal contaminated environments.</title>
        <authorList>
            <person name="Corretto E."/>
        </authorList>
    </citation>
    <scope>NUCLEOTIDE SEQUENCE [LARGE SCALE GENOMIC DNA]</scope>
    <source>
        <strain evidence="3 4">DSM 23848</strain>
    </source>
</reference>
<keyword evidence="2" id="KW-1133">Transmembrane helix</keyword>
<dbReference type="AlphaFoldDB" id="A0A0F0KQW2"/>
<dbReference type="EMBL" id="JYIT01000077">
    <property type="protein sequence ID" value="KJL23243.1"/>
    <property type="molecule type" value="Genomic_DNA"/>
</dbReference>
<name>A0A0F0KQW2_9MICO</name>
<dbReference type="PATRIC" id="fig|582680.7.peg.2077"/>
<protein>
    <submittedName>
        <fullName evidence="3">Uncharacterized protein</fullName>
    </submittedName>
</protein>
<evidence type="ECO:0000313" key="4">
    <source>
        <dbReference type="Proteomes" id="UP000033448"/>
    </source>
</evidence>
<organism evidence="3 4">
    <name type="scientific">Microbacterium azadirachtae</name>
    <dbReference type="NCBI Taxonomy" id="582680"/>
    <lineage>
        <taxon>Bacteria</taxon>
        <taxon>Bacillati</taxon>
        <taxon>Actinomycetota</taxon>
        <taxon>Actinomycetes</taxon>
        <taxon>Micrococcales</taxon>
        <taxon>Microbacteriaceae</taxon>
        <taxon>Microbacterium</taxon>
    </lineage>
</organism>
<accession>A0A0F0KQW2</accession>
<proteinExistence type="predicted"/>
<keyword evidence="4" id="KW-1185">Reference proteome</keyword>
<evidence type="ECO:0000256" key="1">
    <source>
        <dbReference type="SAM" id="MobiDB-lite"/>
    </source>
</evidence>
<keyword evidence="2" id="KW-0472">Membrane</keyword>
<gene>
    <name evidence="3" type="ORF">RL72_02029</name>
</gene>
<comment type="caution">
    <text evidence="3">The sequence shown here is derived from an EMBL/GenBank/DDBJ whole genome shotgun (WGS) entry which is preliminary data.</text>
</comment>
<keyword evidence="2" id="KW-0812">Transmembrane</keyword>
<sequence length="58" mass="6502">MGKKFWHTGNTKSDRTSRPSQEYSTPWLLREVAGAPVWAMIAFGAVILGIAALYILHR</sequence>
<dbReference type="Proteomes" id="UP000033448">
    <property type="component" value="Unassembled WGS sequence"/>
</dbReference>